<dbReference type="EMBL" id="MDJD01000043">
    <property type="protein sequence ID" value="OEK08013.1"/>
    <property type="molecule type" value="Genomic_DNA"/>
</dbReference>
<evidence type="ECO:0000259" key="2">
    <source>
        <dbReference type="PROSITE" id="PS51549"/>
    </source>
</evidence>
<keyword evidence="1" id="KW-0732">Signal</keyword>
<protein>
    <recommendedName>
        <fullName evidence="2">DM13 domain-containing protein</fullName>
    </recommendedName>
</protein>
<dbReference type="Pfam" id="PF10517">
    <property type="entry name" value="DM13"/>
    <property type="match status" value="1"/>
</dbReference>
<evidence type="ECO:0000313" key="4">
    <source>
        <dbReference type="Proteomes" id="UP000095713"/>
    </source>
</evidence>
<dbReference type="PROSITE" id="PS51549">
    <property type="entry name" value="DM13"/>
    <property type="match status" value="1"/>
</dbReference>
<dbReference type="OrthoDB" id="155521at2"/>
<name>A0A1E5T9F5_9FLAO</name>
<dbReference type="AlphaFoldDB" id="A0A1E5T9F5"/>
<reference evidence="3 4" key="1">
    <citation type="submission" date="2016-05" db="EMBL/GenBank/DDBJ databases">
        <title>Draft Genome Sequence of Algibacter sp. Strain SK-16 Isolated from the Surface Water of Aburatsubo Inlet.</title>
        <authorList>
            <person name="Wong S.-K."/>
            <person name="Yoshizawa S."/>
            <person name="Nakajima Y."/>
            <person name="Ogura Y."/>
            <person name="Tetsuya H."/>
            <person name="Hamasaki K."/>
        </authorList>
    </citation>
    <scope>NUCLEOTIDE SEQUENCE [LARGE SCALE GENOMIC DNA]</scope>
    <source>
        <strain evidence="3 4">SK-16</strain>
    </source>
</reference>
<proteinExistence type="predicted"/>
<dbReference type="PROSITE" id="PS51257">
    <property type="entry name" value="PROKAR_LIPOPROTEIN"/>
    <property type="match status" value="1"/>
</dbReference>
<feature type="signal peptide" evidence="1">
    <location>
        <begin position="1"/>
        <end position="21"/>
    </location>
</feature>
<feature type="chain" id="PRO_5009186188" description="DM13 domain-containing protein" evidence="1">
    <location>
        <begin position="22"/>
        <end position="146"/>
    </location>
</feature>
<sequence>MKKIKLLTVLALTLVISSCSSNDENSLEESLIENTDRGLSAKSGKNNFKGKFISVAHPTSGKAIVNKAITKLRLVNFKTDNGPSLEIYLATDSNATEYISLGALEEKDLEGNSVYSIPEGVNIAKYNHVIIWCSAFSVNFGYAVVN</sequence>
<accession>A0A1E5T9F5</accession>
<evidence type="ECO:0000256" key="1">
    <source>
        <dbReference type="SAM" id="SignalP"/>
    </source>
</evidence>
<comment type="caution">
    <text evidence="3">The sequence shown here is derived from an EMBL/GenBank/DDBJ whole genome shotgun (WGS) entry which is preliminary data.</text>
</comment>
<organism evidence="3 4">
    <name type="scientific">Flavivirga aquatica</name>
    <dbReference type="NCBI Taxonomy" id="1849968"/>
    <lineage>
        <taxon>Bacteria</taxon>
        <taxon>Pseudomonadati</taxon>
        <taxon>Bacteroidota</taxon>
        <taxon>Flavobacteriia</taxon>
        <taxon>Flavobacteriales</taxon>
        <taxon>Flavobacteriaceae</taxon>
        <taxon>Flavivirga</taxon>
    </lineage>
</organism>
<dbReference type="InterPro" id="IPR019545">
    <property type="entry name" value="DM13_domain"/>
</dbReference>
<evidence type="ECO:0000313" key="3">
    <source>
        <dbReference type="EMBL" id="OEK08013.1"/>
    </source>
</evidence>
<dbReference type="Proteomes" id="UP000095713">
    <property type="component" value="Unassembled WGS sequence"/>
</dbReference>
<gene>
    <name evidence="3" type="ORF">A8C32_16280</name>
</gene>
<keyword evidence="4" id="KW-1185">Reference proteome</keyword>
<dbReference type="RefSeq" id="WP_069830472.1">
    <property type="nucleotide sequence ID" value="NZ_MDJD01000043.1"/>
</dbReference>
<feature type="domain" description="DM13" evidence="2">
    <location>
        <begin position="46"/>
        <end position="146"/>
    </location>
</feature>